<sequence>MVKKRLFLEKINKAIGEYSPEDYLISIDNHSIRIDALEVHQ</sequence>
<gene>
    <name evidence="1" type="ORF">RO3G_11346</name>
</gene>
<dbReference type="GeneID" id="93618311"/>
<dbReference type="VEuPathDB" id="FungiDB:RO3G_11346"/>
<dbReference type="EMBL" id="CH476740">
    <property type="protein sequence ID" value="EIE86635.1"/>
    <property type="molecule type" value="Genomic_DNA"/>
</dbReference>
<dbReference type="RefSeq" id="XP_067522031.1">
    <property type="nucleotide sequence ID" value="XM_067665930.1"/>
</dbReference>
<dbReference type="InParanoid" id="I1CDV5"/>
<reference evidence="1 2" key="1">
    <citation type="journal article" date="2009" name="PLoS Genet.">
        <title>Genomic analysis of the basal lineage fungus Rhizopus oryzae reveals a whole-genome duplication.</title>
        <authorList>
            <person name="Ma L.-J."/>
            <person name="Ibrahim A.S."/>
            <person name="Skory C."/>
            <person name="Grabherr M.G."/>
            <person name="Burger G."/>
            <person name="Butler M."/>
            <person name="Elias M."/>
            <person name="Idnurm A."/>
            <person name="Lang B.F."/>
            <person name="Sone T."/>
            <person name="Abe A."/>
            <person name="Calvo S.E."/>
            <person name="Corrochano L.M."/>
            <person name="Engels R."/>
            <person name="Fu J."/>
            <person name="Hansberg W."/>
            <person name="Kim J.-M."/>
            <person name="Kodira C.D."/>
            <person name="Koehrsen M.J."/>
            <person name="Liu B."/>
            <person name="Miranda-Saavedra D."/>
            <person name="O'Leary S."/>
            <person name="Ortiz-Castellanos L."/>
            <person name="Poulter R."/>
            <person name="Rodriguez-Romero J."/>
            <person name="Ruiz-Herrera J."/>
            <person name="Shen Y.-Q."/>
            <person name="Zeng Q."/>
            <person name="Galagan J."/>
            <person name="Birren B.W."/>
            <person name="Cuomo C.A."/>
            <person name="Wickes B.L."/>
        </authorList>
    </citation>
    <scope>NUCLEOTIDE SEQUENCE [LARGE SCALE GENOMIC DNA]</scope>
    <source>
        <strain evidence="2">RA 99-880 / ATCC MYA-4621 / FGSC 9543 / NRRL 43880</strain>
    </source>
</reference>
<keyword evidence="2" id="KW-1185">Reference proteome</keyword>
<accession>I1CDV5</accession>
<name>I1CDV5_RHIO9</name>
<evidence type="ECO:0000313" key="1">
    <source>
        <dbReference type="EMBL" id="EIE86635.1"/>
    </source>
</evidence>
<protein>
    <submittedName>
        <fullName evidence="1">Uncharacterized protein</fullName>
    </submittedName>
</protein>
<dbReference type="Proteomes" id="UP000009138">
    <property type="component" value="Unassembled WGS sequence"/>
</dbReference>
<evidence type="ECO:0000313" key="2">
    <source>
        <dbReference type="Proteomes" id="UP000009138"/>
    </source>
</evidence>
<organism evidence="1 2">
    <name type="scientific">Rhizopus delemar (strain RA 99-880 / ATCC MYA-4621 / FGSC 9543 / NRRL 43880)</name>
    <name type="common">Mucormycosis agent</name>
    <name type="synonym">Rhizopus arrhizus var. delemar</name>
    <dbReference type="NCBI Taxonomy" id="246409"/>
    <lineage>
        <taxon>Eukaryota</taxon>
        <taxon>Fungi</taxon>
        <taxon>Fungi incertae sedis</taxon>
        <taxon>Mucoromycota</taxon>
        <taxon>Mucoromycotina</taxon>
        <taxon>Mucoromycetes</taxon>
        <taxon>Mucorales</taxon>
        <taxon>Mucorineae</taxon>
        <taxon>Rhizopodaceae</taxon>
        <taxon>Rhizopus</taxon>
    </lineage>
</organism>
<proteinExistence type="predicted"/>
<dbReference type="AlphaFoldDB" id="I1CDV5"/>